<gene>
    <name evidence="3" type="ORF">OLC1_LOCUS15706</name>
</gene>
<dbReference type="PANTHER" id="PTHR45090">
    <property type="entry name" value="CHAPERONE PROTEIN DNAJ 20 CHLOROPLASTIC"/>
    <property type="match status" value="1"/>
</dbReference>
<dbReference type="InterPro" id="IPR001623">
    <property type="entry name" value="DnaJ_domain"/>
</dbReference>
<keyword evidence="4" id="KW-1185">Reference proteome</keyword>
<dbReference type="InterPro" id="IPR018253">
    <property type="entry name" value="DnaJ_domain_CS"/>
</dbReference>
<accession>A0AAV1DHM3</accession>
<dbReference type="Proteomes" id="UP001161247">
    <property type="component" value="Chromosome 5"/>
</dbReference>
<feature type="domain" description="J" evidence="2">
    <location>
        <begin position="59"/>
        <end position="127"/>
    </location>
</feature>
<dbReference type="Pfam" id="PF00226">
    <property type="entry name" value="DnaJ"/>
    <property type="match status" value="1"/>
</dbReference>
<feature type="compositionally biased region" description="Polar residues" evidence="1">
    <location>
        <begin position="175"/>
        <end position="189"/>
    </location>
</feature>
<name>A0AAV1DHM3_OLDCO</name>
<dbReference type="PANTHER" id="PTHR45090:SF4">
    <property type="entry name" value="J DOMAIN-CONTAINING PROTEIN"/>
    <property type="match status" value="1"/>
</dbReference>
<evidence type="ECO:0000313" key="4">
    <source>
        <dbReference type="Proteomes" id="UP001161247"/>
    </source>
</evidence>
<dbReference type="GO" id="GO:0009507">
    <property type="term" value="C:chloroplast"/>
    <property type="evidence" value="ECO:0007669"/>
    <property type="project" value="TreeGrafter"/>
</dbReference>
<dbReference type="SUPFAM" id="SSF46565">
    <property type="entry name" value="Chaperone J-domain"/>
    <property type="match status" value="1"/>
</dbReference>
<dbReference type="SMART" id="SM00271">
    <property type="entry name" value="DnaJ"/>
    <property type="match status" value="1"/>
</dbReference>
<evidence type="ECO:0000259" key="2">
    <source>
        <dbReference type="PROSITE" id="PS50076"/>
    </source>
</evidence>
<evidence type="ECO:0000256" key="1">
    <source>
        <dbReference type="SAM" id="MobiDB-lite"/>
    </source>
</evidence>
<feature type="region of interest" description="Disordered" evidence="1">
    <location>
        <begin position="169"/>
        <end position="204"/>
    </location>
</feature>
<proteinExistence type="predicted"/>
<dbReference type="EMBL" id="OX459122">
    <property type="protein sequence ID" value="CAI9107377.1"/>
    <property type="molecule type" value="Genomic_DNA"/>
</dbReference>
<sequence>MTSTTKVLTGGYLSLFPNTPSKGFGSQLNSPTRLRVPAKAYRARAVAAVCTPAQTSPESFYELLGISETGCSTSEIKRAYKQLARKYHPDVSPSGCTEEYTQRFIMVKEAYETLSDPQTRAMYDVDLARGLQSNFSTTRRRYDHQRMDEEEKEWQRRWQSQLDNLMQRSMHKGSSGCSGRTKSTSSWGNPTRRKRNSIFDLGFN</sequence>
<dbReference type="AlphaFoldDB" id="A0AAV1DHM3"/>
<dbReference type="PRINTS" id="PR00625">
    <property type="entry name" value="JDOMAIN"/>
</dbReference>
<dbReference type="CDD" id="cd06257">
    <property type="entry name" value="DnaJ"/>
    <property type="match status" value="1"/>
</dbReference>
<dbReference type="PROSITE" id="PS50076">
    <property type="entry name" value="DNAJ_2"/>
    <property type="match status" value="1"/>
</dbReference>
<dbReference type="Gene3D" id="1.10.287.110">
    <property type="entry name" value="DnaJ domain"/>
    <property type="match status" value="1"/>
</dbReference>
<evidence type="ECO:0000313" key="3">
    <source>
        <dbReference type="EMBL" id="CAI9107377.1"/>
    </source>
</evidence>
<reference evidence="3" key="1">
    <citation type="submission" date="2023-03" db="EMBL/GenBank/DDBJ databases">
        <authorList>
            <person name="Julca I."/>
        </authorList>
    </citation>
    <scope>NUCLEOTIDE SEQUENCE</scope>
</reference>
<dbReference type="InterPro" id="IPR036869">
    <property type="entry name" value="J_dom_sf"/>
</dbReference>
<organism evidence="3 4">
    <name type="scientific">Oldenlandia corymbosa var. corymbosa</name>
    <dbReference type="NCBI Taxonomy" id="529605"/>
    <lineage>
        <taxon>Eukaryota</taxon>
        <taxon>Viridiplantae</taxon>
        <taxon>Streptophyta</taxon>
        <taxon>Embryophyta</taxon>
        <taxon>Tracheophyta</taxon>
        <taxon>Spermatophyta</taxon>
        <taxon>Magnoliopsida</taxon>
        <taxon>eudicotyledons</taxon>
        <taxon>Gunneridae</taxon>
        <taxon>Pentapetalae</taxon>
        <taxon>asterids</taxon>
        <taxon>lamiids</taxon>
        <taxon>Gentianales</taxon>
        <taxon>Rubiaceae</taxon>
        <taxon>Rubioideae</taxon>
        <taxon>Spermacoceae</taxon>
        <taxon>Hedyotis-Oldenlandia complex</taxon>
        <taxon>Oldenlandia</taxon>
    </lineage>
</organism>
<dbReference type="InterPro" id="IPR053232">
    <property type="entry name" value="DnaJ_C/III_chloroplastic"/>
</dbReference>
<protein>
    <submittedName>
        <fullName evidence="3">OLC1v1006715C1</fullName>
    </submittedName>
</protein>
<dbReference type="PROSITE" id="PS00636">
    <property type="entry name" value="DNAJ_1"/>
    <property type="match status" value="1"/>
</dbReference>